<dbReference type="Pfam" id="PF00397">
    <property type="entry name" value="WW"/>
    <property type="match status" value="1"/>
</dbReference>
<feature type="region of interest" description="Disordered" evidence="5">
    <location>
        <begin position="44"/>
        <end position="72"/>
    </location>
</feature>
<feature type="compositionally biased region" description="Low complexity" evidence="5">
    <location>
        <begin position="291"/>
        <end position="301"/>
    </location>
</feature>
<protein>
    <recommendedName>
        <fullName evidence="6">WW domain-containing protein</fullName>
    </recommendedName>
</protein>
<dbReference type="PROSITE" id="PS50020">
    <property type="entry name" value="WW_DOMAIN_2"/>
    <property type="match status" value="2"/>
</dbReference>
<dbReference type="Pfam" id="PF18436">
    <property type="entry name" value="HECW1_helix"/>
    <property type="match status" value="1"/>
</dbReference>
<dbReference type="PANTHER" id="PTHR17616">
    <property type="entry name" value="YES-ASSOCIATED PROTEIN YAP1 FAMILY MEMBER"/>
    <property type="match status" value="1"/>
</dbReference>
<dbReference type="GO" id="GO:0035329">
    <property type="term" value="P:hippo signaling"/>
    <property type="evidence" value="ECO:0007669"/>
    <property type="project" value="TreeGrafter"/>
</dbReference>
<feature type="domain" description="WW" evidence="6">
    <location>
        <begin position="20"/>
        <end position="53"/>
    </location>
</feature>
<dbReference type="GO" id="GO:0005634">
    <property type="term" value="C:nucleus"/>
    <property type="evidence" value="ECO:0007669"/>
    <property type="project" value="UniProtKB-SubCell"/>
</dbReference>
<evidence type="ECO:0000313" key="9">
    <source>
        <dbReference type="Proteomes" id="UP000000673"/>
    </source>
</evidence>
<feature type="compositionally biased region" description="Low complexity" evidence="5">
    <location>
        <begin position="103"/>
        <end position="124"/>
    </location>
</feature>
<accession>W5JCE1</accession>
<evidence type="ECO:0000256" key="5">
    <source>
        <dbReference type="SAM" id="MobiDB-lite"/>
    </source>
</evidence>
<keyword evidence="3" id="KW-0963">Cytoplasm</keyword>
<feature type="region of interest" description="Disordered" evidence="5">
    <location>
        <begin position="248"/>
        <end position="301"/>
    </location>
</feature>
<dbReference type="Gene3D" id="2.20.70.10">
    <property type="match status" value="2"/>
</dbReference>
<evidence type="ECO:0000256" key="2">
    <source>
        <dbReference type="ARBA" id="ARBA00004496"/>
    </source>
</evidence>
<evidence type="ECO:0000256" key="1">
    <source>
        <dbReference type="ARBA" id="ARBA00004123"/>
    </source>
</evidence>
<evidence type="ECO:0000256" key="3">
    <source>
        <dbReference type="ARBA" id="ARBA00022490"/>
    </source>
</evidence>
<dbReference type="InterPro" id="IPR036020">
    <property type="entry name" value="WW_dom_sf"/>
</dbReference>
<proteinExistence type="predicted"/>
<sequence>MRLPSIPEQRGRALLAEPDEPLPPAWEARMDSHGRIFYIDHATRTTSWQRPGPHGATGSALTGPDGGPDAHRAQLDRRYQSIRRTIYEHMQQRSRAAEELPRASTSGNATATSASSSASLSPPSRHQWAPTDEPDGGESSGLRTDLQPMVEHPAVLMLCRSDFYSMLHTNEGAIQLYNRNAALKHMVSRVRRDPTSFTRYQHNRDLVALVNCFAAATGPHEPLPIGWESKYDQSGKQFFIDHGQRRTSFMDPRLPTEGPRVPASLLRRPQPHPRRLVTDDVRPVPPPRPPATTTTTSTTTTTTMHRWQAEAQIPVAYNEKVVAFLRQPNILEILRERHGSAACSRNLREKINAIRVEGTAALDRYGHDLELTILLSATSVFESNTSCNCSYPSRHIICLKAHIGTSAHRWSCTPTDNLMRAAVYQSDESCRLRNLFT</sequence>
<reference evidence="7" key="2">
    <citation type="submission" date="2010-05" db="EMBL/GenBank/DDBJ databases">
        <authorList>
            <person name="Almeida L.G."/>
            <person name="Nicolas M.F."/>
            <person name="Souza R.C."/>
            <person name="Vasconcelos A.T.R."/>
        </authorList>
    </citation>
    <scope>NUCLEOTIDE SEQUENCE</scope>
</reference>
<name>W5JCE1_ANODA</name>
<dbReference type="VEuPathDB" id="VectorBase:ADAR2_009421"/>
<evidence type="ECO:0000313" key="8">
    <source>
        <dbReference type="EnsemblMetazoa" id="ADAC007367-PA"/>
    </source>
</evidence>
<evidence type="ECO:0000259" key="6">
    <source>
        <dbReference type="PROSITE" id="PS50020"/>
    </source>
</evidence>
<feature type="domain" description="WW" evidence="6">
    <location>
        <begin position="221"/>
        <end position="254"/>
    </location>
</feature>
<dbReference type="SUPFAM" id="SSF51045">
    <property type="entry name" value="WW domain"/>
    <property type="match status" value="2"/>
</dbReference>
<dbReference type="CDD" id="cd00201">
    <property type="entry name" value="WW"/>
    <property type="match status" value="1"/>
</dbReference>
<dbReference type="GO" id="GO:0045944">
    <property type="term" value="P:positive regulation of transcription by RNA polymerase II"/>
    <property type="evidence" value="ECO:0007669"/>
    <property type="project" value="TreeGrafter"/>
</dbReference>
<reference evidence="8" key="4">
    <citation type="submission" date="2015-06" db="UniProtKB">
        <authorList>
            <consortium name="EnsemblMetazoa"/>
        </authorList>
    </citation>
    <scope>IDENTIFICATION</scope>
</reference>
<dbReference type="InterPro" id="IPR040524">
    <property type="entry name" value="HECW1_helix"/>
</dbReference>
<evidence type="ECO:0000313" key="7">
    <source>
        <dbReference type="EMBL" id="ETN60993.1"/>
    </source>
</evidence>
<dbReference type="HOGENOM" id="CLU_627340_0_0_1"/>
<organism evidence="7">
    <name type="scientific">Anopheles darlingi</name>
    <name type="common">Mosquito</name>
    <dbReference type="NCBI Taxonomy" id="43151"/>
    <lineage>
        <taxon>Eukaryota</taxon>
        <taxon>Metazoa</taxon>
        <taxon>Ecdysozoa</taxon>
        <taxon>Arthropoda</taxon>
        <taxon>Hexapoda</taxon>
        <taxon>Insecta</taxon>
        <taxon>Pterygota</taxon>
        <taxon>Neoptera</taxon>
        <taxon>Endopterygota</taxon>
        <taxon>Diptera</taxon>
        <taxon>Nematocera</taxon>
        <taxon>Culicoidea</taxon>
        <taxon>Culicidae</taxon>
        <taxon>Anophelinae</taxon>
        <taxon>Anopheles</taxon>
    </lineage>
</organism>
<dbReference type="InterPro" id="IPR001202">
    <property type="entry name" value="WW_dom"/>
</dbReference>
<feature type="compositionally biased region" description="Basic and acidic residues" evidence="5">
    <location>
        <begin position="90"/>
        <end position="101"/>
    </location>
</feature>
<dbReference type="VEuPathDB" id="VectorBase:ADAC007367"/>
<dbReference type="EMBL" id="ADMH02001828">
    <property type="protein sequence ID" value="ETN60993.1"/>
    <property type="molecule type" value="Genomic_DNA"/>
</dbReference>
<dbReference type="InterPro" id="IPR051583">
    <property type="entry name" value="YAP1"/>
</dbReference>
<dbReference type="SMART" id="SM00456">
    <property type="entry name" value="WW"/>
    <property type="match status" value="2"/>
</dbReference>
<dbReference type="Proteomes" id="UP000000673">
    <property type="component" value="Unassembled WGS sequence"/>
</dbReference>
<dbReference type="GO" id="GO:0003713">
    <property type="term" value="F:transcription coactivator activity"/>
    <property type="evidence" value="ECO:0007669"/>
    <property type="project" value="TreeGrafter"/>
</dbReference>
<comment type="subcellular location">
    <subcellularLocation>
        <location evidence="2">Cytoplasm</location>
    </subcellularLocation>
    <subcellularLocation>
        <location evidence="1">Nucleus</location>
    </subcellularLocation>
</comment>
<dbReference type="EnsemblMetazoa" id="ADAC007367-RA">
    <property type="protein sequence ID" value="ADAC007367-PA"/>
    <property type="gene ID" value="ADAC007367"/>
</dbReference>
<feature type="region of interest" description="Disordered" evidence="5">
    <location>
        <begin position="1"/>
        <end position="24"/>
    </location>
</feature>
<reference evidence="7" key="3">
    <citation type="journal article" date="2013" name="Nucleic Acids Res.">
        <title>The genome of Anopheles darlingi, the main neotropical malaria vector.</title>
        <authorList>
            <person name="Marinotti O."/>
            <person name="Cerqueira G.C."/>
            <person name="de Almeida L.G."/>
            <person name="Ferro M.I."/>
            <person name="Loreto E.L."/>
            <person name="Zaha A."/>
            <person name="Teixeira S.M."/>
            <person name="Wespiser A.R."/>
            <person name="Almeida E Silva A."/>
            <person name="Schlindwein A.D."/>
            <person name="Pacheco A.C."/>
            <person name="Silva A.L."/>
            <person name="Graveley B.R."/>
            <person name="Walenz B.P."/>
            <person name="Lima Bde A."/>
            <person name="Ribeiro C.A."/>
            <person name="Nunes-Silva C.G."/>
            <person name="de Carvalho C.R."/>
            <person name="Soares C.M."/>
            <person name="de Menezes C.B."/>
            <person name="Matiolli C."/>
            <person name="Caffrey D."/>
            <person name="Araujo D.A."/>
            <person name="de Oliveira D.M."/>
            <person name="Golenbock D."/>
            <person name="Grisard E.C."/>
            <person name="Fantinatti-Garboggini F."/>
            <person name="de Carvalho F.M."/>
            <person name="Barcellos F.G."/>
            <person name="Prosdocimi F."/>
            <person name="May G."/>
            <person name="Azevedo Junior G.M."/>
            <person name="Guimaraes G.M."/>
            <person name="Goldman G.H."/>
            <person name="Padilha I.Q."/>
            <person name="Batista Jda S."/>
            <person name="Ferro J.A."/>
            <person name="Ribeiro J.M."/>
            <person name="Fietto J.L."/>
            <person name="Dabbas K.M."/>
            <person name="Cerdeira L."/>
            <person name="Agnez-Lima L.F."/>
            <person name="Brocchi M."/>
            <person name="de Carvalho M.O."/>
            <person name="Teixeira Mde M."/>
            <person name="Diniz Maia Mde M."/>
            <person name="Goldman M.H."/>
            <person name="Cruz Schneider M.P."/>
            <person name="Felipe M.S."/>
            <person name="Hungria M."/>
            <person name="Nicolas M.F."/>
            <person name="Pereira M."/>
            <person name="Montes M.A."/>
            <person name="Cantao M.E."/>
            <person name="Vincentz M."/>
            <person name="Rafael M.S."/>
            <person name="Silverman N."/>
            <person name="Stoco P.H."/>
            <person name="Souza R.C."/>
            <person name="Vicentini R."/>
            <person name="Gazzinelli R.T."/>
            <person name="Neves Rde O."/>
            <person name="Silva R."/>
            <person name="Astolfi-Filho S."/>
            <person name="Maciel T.E."/>
            <person name="Urmenyi T.P."/>
            <person name="Tadei W.P."/>
            <person name="Camargo E.P."/>
            <person name="de Vasconcelos A.T."/>
        </authorList>
    </citation>
    <scope>NUCLEOTIDE SEQUENCE</scope>
</reference>
<dbReference type="PROSITE" id="PS01159">
    <property type="entry name" value="WW_DOMAIN_1"/>
    <property type="match status" value="2"/>
</dbReference>
<keyword evidence="9" id="KW-1185">Reference proteome</keyword>
<dbReference type="OMA" id="PMWEART"/>
<feature type="region of interest" description="Disordered" evidence="5">
    <location>
        <begin position="90"/>
        <end position="144"/>
    </location>
</feature>
<dbReference type="AlphaFoldDB" id="W5JCE1"/>
<dbReference type="STRING" id="43151.W5JCE1"/>
<keyword evidence="4" id="KW-0539">Nucleus</keyword>
<dbReference type="eggNOG" id="KOG0940">
    <property type="taxonomic scope" value="Eukaryota"/>
</dbReference>
<dbReference type="GO" id="GO:0005737">
    <property type="term" value="C:cytoplasm"/>
    <property type="evidence" value="ECO:0007669"/>
    <property type="project" value="UniProtKB-SubCell"/>
</dbReference>
<reference evidence="7 9" key="1">
    <citation type="journal article" date="2010" name="BMC Genomics">
        <title>Combination of measures distinguishes pre-miRNAs from other stem-loops in the genome of the newly sequenced Anopheles darlingi.</title>
        <authorList>
            <person name="Mendes N.D."/>
            <person name="Freitas A.T."/>
            <person name="Vasconcelos A.T."/>
            <person name="Sagot M.F."/>
        </authorList>
    </citation>
    <scope>NUCLEOTIDE SEQUENCE</scope>
</reference>
<gene>
    <name evidence="7" type="ORF">AND_007367</name>
</gene>
<dbReference type="PANTHER" id="PTHR17616:SF8">
    <property type="entry name" value="TRANSCRIPTIONAL COACTIVATOR YORKIE"/>
    <property type="match status" value="1"/>
</dbReference>
<evidence type="ECO:0000256" key="4">
    <source>
        <dbReference type="ARBA" id="ARBA00023242"/>
    </source>
</evidence>